<dbReference type="EMBL" id="MGDI01000011">
    <property type="protein sequence ID" value="OGL54517.1"/>
    <property type="molecule type" value="Genomic_DNA"/>
</dbReference>
<evidence type="ECO:0000313" key="2">
    <source>
        <dbReference type="EMBL" id="OGL54517.1"/>
    </source>
</evidence>
<comment type="caution">
    <text evidence="2">The sequence shown here is derived from an EMBL/GenBank/DDBJ whole genome shotgun (WGS) entry which is preliminary data.</text>
</comment>
<accession>A0A1F7SMT2</accession>
<gene>
    <name evidence="2" type="ORF">A3G31_10180</name>
</gene>
<keyword evidence="1" id="KW-1133">Transmembrane helix</keyword>
<keyword evidence="1" id="KW-0472">Membrane</keyword>
<keyword evidence="1" id="KW-0812">Transmembrane</keyword>
<name>A0A1F7SMT2_9BACT</name>
<proteinExistence type="predicted"/>
<organism evidence="2 3">
    <name type="scientific">Candidatus Schekmanbacteria bacterium RIFCSPLOWO2_12_FULL_38_15</name>
    <dbReference type="NCBI Taxonomy" id="1817883"/>
    <lineage>
        <taxon>Bacteria</taxon>
        <taxon>Candidatus Schekmaniibacteriota</taxon>
    </lineage>
</organism>
<protein>
    <submittedName>
        <fullName evidence="2">Uncharacterized protein</fullName>
    </submittedName>
</protein>
<feature type="transmembrane region" description="Helical" evidence="1">
    <location>
        <begin position="42"/>
        <end position="62"/>
    </location>
</feature>
<dbReference type="AlphaFoldDB" id="A0A1F7SMT2"/>
<dbReference type="STRING" id="1817883.A3G31_10180"/>
<sequence>MRLLLAQLTKVIGQQVTRNPLALRVLQMMAILNQRFLDQTGFQIILIGLVGFLAQVLHLLMLQAQQL</sequence>
<dbReference type="Proteomes" id="UP000178082">
    <property type="component" value="Unassembled WGS sequence"/>
</dbReference>
<evidence type="ECO:0000256" key="1">
    <source>
        <dbReference type="SAM" id="Phobius"/>
    </source>
</evidence>
<reference evidence="2 3" key="1">
    <citation type="journal article" date="2016" name="Nat. Commun.">
        <title>Thousands of microbial genomes shed light on interconnected biogeochemical processes in an aquifer system.</title>
        <authorList>
            <person name="Anantharaman K."/>
            <person name="Brown C.T."/>
            <person name="Hug L.A."/>
            <person name="Sharon I."/>
            <person name="Castelle C.J."/>
            <person name="Probst A.J."/>
            <person name="Thomas B.C."/>
            <person name="Singh A."/>
            <person name="Wilkins M.J."/>
            <person name="Karaoz U."/>
            <person name="Brodie E.L."/>
            <person name="Williams K.H."/>
            <person name="Hubbard S.S."/>
            <person name="Banfield J.F."/>
        </authorList>
    </citation>
    <scope>NUCLEOTIDE SEQUENCE [LARGE SCALE GENOMIC DNA]</scope>
</reference>
<evidence type="ECO:0000313" key="3">
    <source>
        <dbReference type="Proteomes" id="UP000178082"/>
    </source>
</evidence>